<feature type="compositionally biased region" description="Polar residues" evidence="1">
    <location>
        <begin position="302"/>
        <end position="323"/>
    </location>
</feature>
<dbReference type="SUPFAM" id="SSF52540">
    <property type="entry name" value="P-loop containing nucleoside triphosphate hydrolases"/>
    <property type="match status" value="1"/>
</dbReference>
<organism evidence="3 4">
    <name type="scientific">Selenomonas ruminantium</name>
    <dbReference type="NCBI Taxonomy" id="971"/>
    <lineage>
        <taxon>Bacteria</taxon>
        <taxon>Bacillati</taxon>
        <taxon>Bacillota</taxon>
        <taxon>Negativicutes</taxon>
        <taxon>Selenomonadales</taxon>
        <taxon>Selenomonadaceae</taxon>
        <taxon>Selenomonas</taxon>
    </lineage>
</organism>
<feature type="compositionally biased region" description="Polar residues" evidence="1">
    <location>
        <begin position="451"/>
        <end position="461"/>
    </location>
</feature>
<dbReference type="PANTHER" id="PTHR30121:SF6">
    <property type="entry name" value="SLR6007 PROTEIN"/>
    <property type="match status" value="1"/>
</dbReference>
<dbReference type="Proteomes" id="UP000184263">
    <property type="component" value="Unassembled WGS sequence"/>
</dbReference>
<evidence type="ECO:0000313" key="4">
    <source>
        <dbReference type="Proteomes" id="UP000184263"/>
    </source>
</evidence>
<feature type="compositionally biased region" description="Polar residues" evidence="1">
    <location>
        <begin position="333"/>
        <end position="349"/>
    </location>
</feature>
<evidence type="ECO:0000256" key="1">
    <source>
        <dbReference type="SAM" id="MobiDB-lite"/>
    </source>
</evidence>
<dbReference type="InterPro" id="IPR051162">
    <property type="entry name" value="T4SS_component"/>
</dbReference>
<protein>
    <recommendedName>
        <fullName evidence="2">Helicase HerA central domain-containing protein</fullName>
    </recommendedName>
</protein>
<reference evidence="3 4" key="1">
    <citation type="submission" date="2016-11" db="EMBL/GenBank/DDBJ databases">
        <authorList>
            <person name="Jaros S."/>
            <person name="Januszkiewicz K."/>
            <person name="Wedrychowicz H."/>
        </authorList>
    </citation>
    <scope>NUCLEOTIDE SEQUENCE [LARGE SCALE GENOMIC DNA]</scope>
    <source>
        <strain evidence="3 4">HD4</strain>
    </source>
</reference>
<feature type="compositionally biased region" description="Low complexity" evidence="1">
    <location>
        <begin position="407"/>
        <end position="418"/>
    </location>
</feature>
<sequence>MADYKEFSENYGKLSNFNPKRAVNNKTRVDIISDDSSLPVKTMETSKQYRQLVIDTYNDNLQLLRQNLVSCLDKIEDEVLKGYLEKIDRMPVVPLDNNIITQLPDIQFFQITELVCQEGELSVSKLATLYSSFCDKPCTLVLRISSDGVRQKIYLGVRSRSEYYSTNAMKVMLQQGLEGLFPGSQSQAYYVEDLNHDMSNLNPQALSSVTCVADFRQNEDQLSNEKFIQGLEKFIVAMTGKAFDAFFIADNIMREQLMHERREYENISTQLSPFVTMNLSFNDSRSESKTSGTSKGKIEGVNVSNGVTEGVSQTLGSSVSHTEGLTHTEGSSETKTQGTTDVEGTTQGKSEARTEGKNDSTSINGAGVGAVIGAVAGGVIGSAAGPMGTMIGAQIGGAILGSLSKTTGKSSGITNSTSHTYSESKAISEMLSRGISRSDSSSKSDSKSFSQNVGKNTNRSVTQGMSTSISFVDTDTLGETIGTSKGITLTSKNRALQSIIDRLEKQLERIDACESLGMWNFAAYFTGEGAADTELAANIYRSVVSGQGTGVQYTAINTWQTEEQLAQLMPYVKNFLHPWFGYQPVAQEGLTLFVSPAVPVSTKELSIHMGLPNHSVCGLPVVTHAVFGQEVIRHGESHAQVKIGSLYHLGRELPNNDIGIDLDSLTMHTFVSGSTGAGKSNAVYSLLAAMQDRKIPFLVVEPAKGEYRKVFTDVACYGTNPQQGNILHINPFSFPKQIHVLEHIDRLVEIFSVCWPLYAAMPAVLKQAVERAYRSAGWDIGTSVNSVSPFLFPTFEDVLRELDSFVNESAYSNDTKGDYVGALSTRLASLTSGLNGQIFSGIETPAENLFDQSAILDLSRVGATETKSLLMGLIVLKLQEYRMTQGIEMNAGLRHLTILEEAHNLLKKTSTEQSSESSNVTGKSVEMITNAIAEMRTFGEGFVIVDQAPNLLDTAAIRNTNTKIILRLPEGGDRESIGTSMALNTKQINEVSKLPTGVAVVYQNNWQEAVLVKLPRFERQQCVREISSSQDVVTESGHNVLLHLLLKNKLNEEEMAQVKDKILHTNVAAKIRKDLFLHITDRNQVFQWALADFISTTYDCSDALRGTGSLPWNDWQELADIMLNNIKPEFQEFDTDELHKILLCICRVEQEHYPDNRELKNICTEYLQKEVSFA</sequence>
<evidence type="ECO:0000313" key="3">
    <source>
        <dbReference type="EMBL" id="SHK58801.1"/>
    </source>
</evidence>
<accession>A0A1M6TP83</accession>
<dbReference type="EMBL" id="FRBC01000008">
    <property type="protein sequence ID" value="SHK58801.1"/>
    <property type="molecule type" value="Genomic_DNA"/>
</dbReference>
<dbReference type="Gene3D" id="3.40.50.300">
    <property type="entry name" value="P-loop containing nucleotide triphosphate hydrolases"/>
    <property type="match status" value="2"/>
</dbReference>
<dbReference type="InterPro" id="IPR002789">
    <property type="entry name" value="HerA_central"/>
</dbReference>
<evidence type="ECO:0000259" key="2">
    <source>
        <dbReference type="Pfam" id="PF01935"/>
    </source>
</evidence>
<proteinExistence type="predicted"/>
<dbReference type="PANTHER" id="PTHR30121">
    <property type="entry name" value="UNCHARACTERIZED PROTEIN YJGR-RELATED"/>
    <property type="match status" value="1"/>
</dbReference>
<feature type="region of interest" description="Disordered" evidence="1">
    <location>
        <begin position="282"/>
        <end position="364"/>
    </location>
</feature>
<dbReference type="OrthoDB" id="9806951at2"/>
<feature type="region of interest" description="Disordered" evidence="1">
    <location>
        <begin position="407"/>
        <end position="461"/>
    </location>
</feature>
<name>A0A1M6TP83_SELRU</name>
<dbReference type="RefSeq" id="WP_073088995.1">
    <property type="nucleotide sequence ID" value="NZ_FRBC01000008.1"/>
</dbReference>
<dbReference type="AlphaFoldDB" id="A0A1M6TP83"/>
<feature type="domain" description="Helicase HerA central" evidence="2">
    <location>
        <begin position="649"/>
        <end position="870"/>
    </location>
</feature>
<gene>
    <name evidence="3" type="ORF">SAMN05216582_10894</name>
</gene>
<dbReference type="Pfam" id="PF01935">
    <property type="entry name" value="DUF87"/>
    <property type="match status" value="1"/>
</dbReference>
<dbReference type="InterPro" id="IPR027417">
    <property type="entry name" value="P-loop_NTPase"/>
</dbReference>